<dbReference type="EMBL" id="JARJLG010000041">
    <property type="protein sequence ID" value="KAJ7763186.1"/>
    <property type="molecule type" value="Genomic_DNA"/>
</dbReference>
<reference evidence="2" key="1">
    <citation type="submission" date="2023-03" db="EMBL/GenBank/DDBJ databases">
        <title>Massive genome expansion in bonnet fungi (Mycena s.s.) driven by repeated elements and novel gene families across ecological guilds.</title>
        <authorList>
            <consortium name="Lawrence Berkeley National Laboratory"/>
            <person name="Harder C.B."/>
            <person name="Miyauchi S."/>
            <person name="Viragh M."/>
            <person name="Kuo A."/>
            <person name="Thoen E."/>
            <person name="Andreopoulos B."/>
            <person name="Lu D."/>
            <person name="Skrede I."/>
            <person name="Drula E."/>
            <person name="Henrissat B."/>
            <person name="Morin E."/>
            <person name="Kohler A."/>
            <person name="Barry K."/>
            <person name="LaButti K."/>
            <person name="Morin E."/>
            <person name="Salamov A."/>
            <person name="Lipzen A."/>
            <person name="Mereny Z."/>
            <person name="Hegedus B."/>
            <person name="Baldrian P."/>
            <person name="Stursova M."/>
            <person name="Weitz H."/>
            <person name="Taylor A."/>
            <person name="Grigoriev I.V."/>
            <person name="Nagy L.G."/>
            <person name="Martin F."/>
            <person name="Kauserud H."/>
        </authorList>
    </citation>
    <scope>NUCLEOTIDE SEQUENCE</scope>
    <source>
        <strain evidence="2">CBHHK188m</strain>
    </source>
</reference>
<proteinExistence type="predicted"/>
<gene>
    <name evidence="2" type="ORF">DFH07DRAFT_939344</name>
</gene>
<evidence type="ECO:0000313" key="3">
    <source>
        <dbReference type="Proteomes" id="UP001215280"/>
    </source>
</evidence>
<dbReference type="Proteomes" id="UP001215280">
    <property type="component" value="Unassembled WGS sequence"/>
</dbReference>
<feature type="signal peptide" evidence="1">
    <location>
        <begin position="1"/>
        <end position="16"/>
    </location>
</feature>
<protein>
    <submittedName>
        <fullName evidence="2">Uncharacterized protein</fullName>
    </submittedName>
</protein>
<feature type="chain" id="PRO_5042268312" evidence="1">
    <location>
        <begin position="17"/>
        <end position="271"/>
    </location>
</feature>
<evidence type="ECO:0000313" key="2">
    <source>
        <dbReference type="EMBL" id="KAJ7763186.1"/>
    </source>
</evidence>
<organism evidence="2 3">
    <name type="scientific">Mycena maculata</name>
    <dbReference type="NCBI Taxonomy" id="230809"/>
    <lineage>
        <taxon>Eukaryota</taxon>
        <taxon>Fungi</taxon>
        <taxon>Dikarya</taxon>
        <taxon>Basidiomycota</taxon>
        <taxon>Agaricomycotina</taxon>
        <taxon>Agaricomycetes</taxon>
        <taxon>Agaricomycetidae</taxon>
        <taxon>Agaricales</taxon>
        <taxon>Marasmiineae</taxon>
        <taxon>Mycenaceae</taxon>
        <taxon>Mycena</taxon>
    </lineage>
</organism>
<keyword evidence="3" id="KW-1185">Reference proteome</keyword>
<sequence length="271" mass="29304">MLLLSLAAMLQSPALTPIFNATTAVLGPNTTLGIVNQQISPDGFKRSCTGDARRVGVDKRSPPWLPLNLDLLTDLLLRTWERMNISACSGQYQATRGGNRGWEEGPVNQSFTPPTAPVLQILSKAQPAQSLLPAGSVYMLTLNKTVEISIPGKSKLNSKANSDADSAFDSEANSGTIIGVNPESVRIGVATPEQHLHQNRSRIAPTIDISANQATITWKIELPRNRVGLVSCTASHDIPFWEPCHESLGLNRLVNRTIAISFFDGNSHDFA</sequence>
<name>A0AAD7JEH5_9AGAR</name>
<comment type="caution">
    <text evidence="2">The sequence shown here is derived from an EMBL/GenBank/DDBJ whole genome shotgun (WGS) entry which is preliminary data.</text>
</comment>
<dbReference type="AlphaFoldDB" id="A0AAD7JEH5"/>
<accession>A0AAD7JEH5</accession>
<evidence type="ECO:0000256" key="1">
    <source>
        <dbReference type="SAM" id="SignalP"/>
    </source>
</evidence>
<keyword evidence="1" id="KW-0732">Signal</keyword>